<dbReference type="InterPro" id="IPR050518">
    <property type="entry name" value="Rpo3/RPB3_RNA_Pol_subunit"/>
</dbReference>
<reference evidence="5 6" key="2">
    <citation type="journal article" date="2007" name="BMC Biol.">
        <title>A 100%-complete sequence reveals unusually simple genomic features in the hot-spring red alga Cyanidioschyzon merolae.</title>
        <authorList>
            <person name="Nozaki H."/>
            <person name="Takano H."/>
            <person name="Misumi O."/>
            <person name="Terasawa K."/>
            <person name="Matsuzaki M."/>
            <person name="Maruyama S."/>
            <person name="Nishida K."/>
            <person name="Yagisawa F."/>
            <person name="Yoshida Y."/>
            <person name="Fujiwara T."/>
            <person name="Takio S."/>
            <person name="Tamura K."/>
            <person name="Chung S.J."/>
            <person name="Nakamura S."/>
            <person name="Kuroiwa H."/>
            <person name="Tanaka K."/>
            <person name="Sato N."/>
            <person name="Kuroiwa T."/>
        </authorList>
    </citation>
    <scope>NUCLEOTIDE SEQUENCE [LARGE SCALE GENOMIC DNA]</scope>
    <source>
        <strain evidence="5 6">10D</strain>
    </source>
</reference>
<evidence type="ECO:0000256" key="3">
    <source>
        <dbReference type="SAM" id="MobiDB-lite"/>
    </source>
</evidence>
<feature type="region of interest" description="Disordered" evidence="3">
    <location>
        <begin position="165"/>
        <end position="198"/>
    </location>
</feature>
<evidence type="ECO:0000256" key="2">
    <source>
        <dbReference type="ARBA" id="ARBA00023163"/>
    </source>
</evidence>
<keyword evidence="1" id="KW-0240">DNA-directed RNA polymerase</keyword>
<dbReference type="Proteomes" id="UP000007014">
    <property type="component" value="Chromosome 11"/>
</dbReference>
<dbReference type="PROSITE" id="PS00446">
    <property type="entry name" value="RNA_POL_D_30KD"/>
    <property type="match status" value="1"/>
</dbReference>
<reference evidence="5 6" key="1">
    <citation type="journal article" date="2004" name="Nature">
        <title>Genome sequence of the ultrasmall unicellular red alga Cyanidioschyzon merolae 10D.</title>
        <authorList>
            <person name="Matsuzaki M."/>
            <person name="Misumi O."/>
            <person name="Shin-i T."/>
            <person name="Maruyama S."/>
            <person name="Takahara M."/>
            <person name="Miyagishima S."/>
            <person name="Mori T."/>
            <person name="Nishida K."/>
            <person name="Yagisawa F."/>
            <person name="Nishida K."/>
            <person name="Yoshida Y."/>
            <person name="Nishimura Y."/>
            <person name="Nakao S."/>
            <person name="Kobayashi T."/>
            <person name="Momoyama Y."/>
            <person name="Higashiyama T."/>
            <person name="Minoda A."/>
            <person name="Sano M."/>
            <person name="Nomoto H."/>
            <person name="Oishi K."/>
            <person name="Hayashi H."/>
            <person name="Ohta F."/>
            <person name="Nishizaka S."/>
            <person name="Haga S."/>
            <person name="Miura S."/>
            <person name="Morishita T."/>
            <person name="Kabeya Y."/>
            <person name="Terasawa K."/>
            <person name="Suzuki Y."/>
            <person name="Ishii Y."/>
            <person name="Asakawa S."/>
            <person name="Takano H."/>
            <person name="Ohta N."/>
            <person name="Kuroiwa H."/>
            <person name="Tanaka K."/>
            <person name="Shimizu N."/>
            <person name="Sugano S."/>
            <person name="Sato N."/>
            <person name="Nozaki H."/>
            <person name="Ogasawara N."/>
            <person name="Kohara Y."/>
            <person name="Kuroiwa T."/>
        </authorList>
    </citation>
    <scope>NUCLEOTIDE SEQUENCE [LARGE SCALE GENOMIC DNA]</scope>
    <source>
        <strain evidence="5 6">10D</strain>
    </source>
</reference>
<evidence type="ECO:0000313" key="5">
    <source>
        <dbReference type="EMBL" id="BAM80452.1"/>
    </source>
</evidence>
<evidence type="ECO:0000256" key="1">
    <source>
        <dbReference type="ARBA" id="ARBA00022478"/>
    </source>
</evidence>
<dbReference type="GO" id="GO:0005736">
    <property type="term" value="C:RNA polymerase I complex"/>
    <property type="evidence" value="ECO:0007669"/>
    <property type="project" value="TreeGrafter"/>
</dbReference>
<dbReference type="Pfam" id="PF01193">
    <property type="entry name" value="RNA_pol_L"/>
    <property type="match status" value="1"/>
</dbReference>
<dbReference type="OMA" id="KKKCRAF"/>
<dbReference type="STRING" id="280699.M1VCT4"/>
<dbReference type="PANTHER" id="PTHR11800">
    <property type="entry name" value="DNA-DIRECTED RNA POLYMERASE"/>
    <property type="match status" value="1"/>
</dbReference>
<dbReference type="SUPFAM" id="SSF55257">
    <property type="entry name" value="RBP11-like subunits of RNA polymerase"/>
    <property type="match status" value="1"/>
</dbReference>
<dbReference type="SMART" id="SM00662">
    <property type="entry name" value="RPOLD"/>
    <property type="match status" value="1"/>
</dbReference>
<dbReference type="InterPro" id="IPR036603">
    <property type="entry name" value="RBP11-like"/>
</dbReference>
<dbReference type="HAMAP" id="MF_00320">
    <property type="entry name" value="RNApol_arch_Rpo3"/>
    <property type="match status" value="1"/>
</dbReference>
<dbReference type="KEGG" id="cme:CYME_CMK059C"/>
<dbReference type="Gene3D" id="2.170.120.12">
    <property type="entry name" value="DNA-directed RNA polymerase, insert domain"/>
    <property type="match status" value="1"/>
</dbReference>
<dbReference type="RefSeq" id="XP_005536488.1">
    <property type="nucleotide sequence ID" value="XM_005536431.1"/>
</dbReference>
<dbReference type="InterPro" id="IPR036643">
    <property type="entry name" value="RNApol_insert_sf"/>
</dbReference>
<dbReference type="HOGENOM" id="CLU_038421_0_1_1"/>
<proteinExistence type="inferred from homology"/>
<sequence>MREPPVVARDGSLFDPNKEQERVRIRKTLHRIDEVSFEVSGVDAPFLNALRRVLLAEVPTMAIEYVTVNENSTVMNDEFLAHRLGLVPVLADPRRFEFRRESDEPSAQNTICFRLRVPPVNRKAHPEWNLSDGAVFAGDDAVPSIPVYSDDIIWEQLQTRVGESCLSSTEGASPHRSSSDAQQQAEATDGLASAADSTAAVEPVQVQRGILLTKMLRGQRLDIRMEAVKGLGHDHAKWSPVATAYYKMVPRVHLKGELKGELAETIRGACAVHVFDIEESAGTLKVEDESRCTLCGECVRILEDKPQLLDSERPDNYSKFMQPMETDLRKVYENDFVSVCQQTDRFVFFIESVGQYRADVLFGEALAIFHSKCTKILEALQNE</sequence>
<feature type="compositionally biased region" description="Polar residues" evidence="3">
    <location>
        <begin position="165"/>
        <end position="186"/>
    </location>
</feature>
<accession>M1VCT4</accession>
<gene>
    <name evidence="5" type="ORF">CYME_CMK059C</name>
</gene>
<dbReference type="InterPro" id="IPR022842">
    <property type="entry name" value="RNAP_Rpo3/Rpb3/RPAC1"/>
</dbReference>
<protein>
    <submittedName>
        <fullName evidence="5">RNA polymerase I, III common subunit</fullName>
    </submittedName>
</protein>
<dbReference type="GO" id="GO:0003677">
    <property type="term" value="F:DNA binding"/>
    <property type="evidence" value="ECO:0007669"/>
    <property type="project" value="InterPro"/>
</dbReference>
<dbReference type="Gramene" id="CMK059CT">
    <property type="protein sequence ID" value="CMK059CT"/>
    <property type="gene ID" value="CMK059C"/>
</dbReference>
<dbReference type="AlphaFoldDB" id="M1VCT4"/>
<dbReference type="GO" id="GO:0046983">
    <property type="term" value="F:protein dimerization activity"/>
    <property type="evidence" value="ECO:0007669"/>
    <property type="project" value="InterPro"/>
</dbReference>
<dbReference type="PANTHER" id="PTHR11800:SF13">
    <property type="entry name" value="DNA-DIRECTED RNA POLYMERASES I AND III SUBUNIT RPAC1"/>
    <property type="match status" value="1"/>
</dbReference>
<name>M1VCT4_CYAM1</name>
<feature type="domain" description="DNA-directed RNA polymerase RpoA/D/Rpb3-type" evidence="4">
    <location>
        <begin position="34"/>
        <end position="379"/>
    </location>
</feature>
<dbReference type="GO" id="GO:0003899">
    <property type="term" value="F:DNA-directed RNA polymerase activity"/>
    <property type="evidence" value="ECO:0007669"/>
    <property type="project" value="InterPro"/>
</dbReference>
<dbReference type="GO" id="GO:0005666">
    <property type="term" value="C:RNA polymerase III complex"/>
    <property type="evidence" value="ECO:0007669"/>
    <property type="project" value="TreeGrafter"/>
</dbReference>
<organism evidence="5 6">
    <name type="scientific">Cyanidioschyzon merolae (strain NIES-3377 / 10D)</name>
    <name type="common">Unicellular red alga</name>
    <dbReference type="NCBI Taxonomy" id="280699"/>
    <lineage>
        <taxon>Eukaryota</taxon>
        <taxon>Rhodophyta</taxon>
        <taxon>Bangiophyceae</taxon>
        <taxon>Cyanidiales</taxon>
        <taxon>Cyanidiaceae</taxon>
        <taxon>Cyanidioschyzon</taxon>
    </lineage>
</organism>
<dbReference type="InterPro" id="IPR011263">
    <property type="entry name" value="DNA-dir_RNA_pol_RpoA/D/Rpb3"/>
</dbReference>
<dbReference type="eggNOG" id="KOG1521">
    <property type="taxonomic scope" value="Eukaryota"/>
</dbReference>
<keyword evidence="2" id="KW-0804">Transcription</keyword>
<dbReference type="InterPro" id="IPR033901">
    <property type="entry name" value="RNAPI/III_AC40"/>
</dbReference>
<dbReference type="SUPFAM" id="SSF56553">
    <property type="entry name" value="Insert subdomain of RNA polymerase alpha subunit"/>
    <property type="match status" value="2"/>
</dbReference>
<dbReference type="GeneID" id="16994417"/>
<dbReference type="CDD" id="cd07032">
    <property type="entry name" value="RNAP_I_II_AC40"/>
    <property type="match status" value="1"/>
</dbReference>
<dbReference type="InterPro" id="IPR001514">
    <property type="entry name" value="DNA-dir_RNA_pol_30-40kDasu_CS"/>
</dbReference>
<evidence type="ECO:0000313" key="6">
    <source>
        <dbReference type="Proteomes" id="UP000007014"/>
    </source>
</evidence>
<dbReference type="OrthoDB" id="270173at2759"/>
<dbReference type="GO" id="GO:0006351">
    <property type="term" value="P:DNA-templated transcription"/>
    <property type="evidence" value="ECO:0007669"/>
    <property type="project" value="InterPro"/>
</dbReference>
<keyword evidence="6" id="KW-1185">Reference proteome</keyword>
<dbReference type="Gene3D" id="3.30.1360.10">
    <property type="entry name" value="RNA polymerase, RBP11-like subunit"/>
    <property type="match status" value="1"/>
</dbReference>
<evidence type="ECO:0000259" key="4">
    <source>
        <dbReference type="SMART" id="SM00662"/>
    </source>
</evidence>
<dbReference type="EMBL" id="AP006493">
    <property type="protein sequence ID" value="BAM80452.1"/>
    <property type="molecule type" value="Genomic_DNA"/>
</dbReference>